<evidence type="ECO:0000313" key="7">
    <source>
        <dbReference type="Proteomes" id="UP000199318"/>
    </source>
</evidence>
<keyword evidence="3 5" id="KW-0131">Cell cycle</keyword>
<dbReference type="Pfam" id="PF02616">
    <property type="entry name" value="SMC_ScpA"/>
    <property type="match status" value="1"/>
</dbReference>
<organism evidence="6 7">
    <name type="scientific">Salisediminibacterium halotolerans</name>
    <dbReference type="NCBI Taxonomy" id="517425"/>
    <lineage>
        <taxon>Bacteria</taxon>
        <taxon>Bacillati</taxon>
        <taxon>Bacillota</taxon>
        <taxon>Bacilli</taxon>
        <taxon>Bacillales</taxon>
        <taxon>Bacillaceae</taxon>
        <taxon>Salisediminibacterium</taxon>
    </lineage>
</organism>
<reference evidence="7" key="1">
    <citation type="submission" date="2016-10" db="EMBL/GenBank/DDBJ databases">
        <authorList>
            <person name="de Groot N.N."/>
        </authorList>
    </citation>
    <scope>NUCLEOTIDE SEQUENCE [LARGE SCALE GENOMIC DNA]</scope>
    <source>
        <strain evidence="7">10nlg</strain>
    </source>
</reference>
<keyword evidence="2 5" id="KW-0159">Chromosome partition</keyword>
<dbReference type="Gene3D" id="6.10.250.2410">
    <property type="match status" value="1"/>
</dbReference>
<comment type="similarity">
    <text evidence="5">Belongs to the ScpA family.</text>
</comment>
<dbReference type="EMBL" id="FOGV01000001">
    <property type="protein sequence ID" value="SER44411.1"/>
    <property type="molecule type" value="Genomic_DNA"/>
</dbReference>
<evidence type="ECO:0000313" key="6">
    <source>
        <dbReference type="EMBL" id="SER44411.1"/>
    </source>
</evidence>
<comment type="caution">
    <text evidence="6">The sequence shown here is derived from an EMBL/GenBank/DDBJ whole genome shotgun (WGS) entry which is preliminary data.</text>
</comment>
<dbReference type="Gene3D" id="1.10.10.580">
    <property type="entry name" value="Structural maintenance of chromosome 1. Chain E"/>
    <property type="match status" value="1"/>
</dbReference>
<dbReference type="PANTHER" id="PTHR33969">
    <property type="entry name" value="SEGREGATION AND CONDENSATION PROTEIN A"/>
    <property type="match status" value="1"/>
</dbReference>
<evidence type="ECO:0000256" key="1">
    <source>
        <dbReference type="ARBA" id="ARBA00022618"/>
    </source>
</evidence>
<dbReference type="Proteomes" id="UP000199318">
    <property type="component" value="Unassembled WGS sequence"/>
</dbReference>
<comment type="subunit">
    <text evidence="5">Component of a cohesin-like complex composed of ScpA, ScpB and the Smc homodimer, in which ScpA and ScpB bind to the head domain of Smc. The presence of the three proteins is required for the association of the complex with DNA.</text>
</comment>
<sequence>MQYSVKLHSFEGPLDLLLHLINQNDLDLYDIPVREITEQYMTYIHAMQVLHLDIASEYLVMASTLLHMKSQLLLPVEEEPFDDEETWYEEDPRQDLMEKLIEYKKYKEAAEDFKQREKERSNLYSKPITDLTPLLDDSEHNEAAPSVKASLFDLLQAYKKMNIRTEKKAPNVSTIERESIPIDQQMTQIMLRLEKSQGKSTFSQLIGETSPHESVVSFLALLELMKSHAVICKQDGNFQDIWVFKQEVPMLAKS</sequence>
<dbReference type="RefSeq" id="WP_093071585.1">
    <property type="nucleotide sequence ID" value="NZ_FOGV01000001.1"/>
</dbReference>
<comment type="function">
    <text evidence="5">Participates in chromosomal partition during cell division. May act via the formation of a condensin-like complex containing Smc and ScpB that pull DNA away from mid-cell into both cell halves.</text>
</comment>
<comment type="subcellular location">
    <subcellularLocation>
        <location evidence="5">Cytoplasm</location>
    </subcellularLocation>
    <text evidence="5">Associated with two foci at the outer edges of the nucleoid region in young cells, and at four foci within both cell halves in older cells.</text>
</comment>
<dbReference type="PANTHER" id="PTHR33969:SF2">
    <property type="entry name" value="SEGREGATION AND CONDENSATION PROTEIN A"/>
    <property type="match status" value="1"/>
</dbReference>
<evidence type="ECO:0000256" key="3">
    <source>
        <dbReference type="ARBA" id="ARBA00023306"/>
    </source>
</evidence>
<protein>
    <recommendedName>
        <fullName evidence="4 5">Segregation and condensation protein A</fullName>
    </recommendedName>
</protein>
<gene>
    <name evidence="5" type="primary">scpA</name>
    <name evidence="6" type="ORF">SAMN05444126_101117</name>
</gene>
<dbReference type="GO" id="GO:0006260">
    <property type="term" value="P:DNA replication"/>
    <property type="evidence" value="ECO:0007669"/>
    <property type="project" value="UniProtKB-UniRule"/>
</dbReference>
<dbReference type="GO" id="GO:0007059">
    <property type="term" value="P:chromosome segregation"/>
    <property type="evidence" value="ECO:0007669"/>
    <property type="project" value="UniProtKB-UniRule"/>
</dbReference>
<evidence type="ECO:0000256" key="4">
    <source>
        <dbReference type="ARBA" id="ARBA00044777"/>
    </source>
</evidence>
<keyword evidence="5" id="KW-0963">Cytoplasm</keyword>
<keyword evidence="7" id="KW-1185">Reference proteome</keyword>
<dbReference type="InterPro" id="IPR023093">
    <property type="entry name" value="ScpA-like_C"/>
</dbReference>
<name>A0A1H9P8K7_9BACI</name>
<dbReference type="OrthoDB" id="9811016at2"/>
<dbReference type="GO" id="GO:0005737">
    <property type="term" value="C:cytoplasm"/>
    <property type="evidence" value="ECO:0007669"/>
    <property type="project" value="UniProtKB-SubCell"/>
</dbReference>
<dbReference type="HAMAP" id="MF_01805">
    <property type="entry name" value="ScpA"/>
    <property type="match status" value="1"/>
</dbReference>
<dbReference type="GO" id="GO:0051301">
    <property type="term" value="P:cell division"/>
    <property type="evidence" value="ECO:0007669"/>
    <property type="project" value="UniProtKB-KW"/>
</dbReference>
<proteinExistence type="inferred from homology"/>
<evidence type="ECO:0000256" key="5">
    <source>
        <dbReference type="HAMAP-Rule" id="MF_01805"/>
    </source>
</evidence>
<dbReference type="STRING" id="1464123.SAMN05444126_101117"/>
<dbReference type="AlphaFoldDB" id="A0A1H9P8K7"/>
<dbReference type="InterPro" id="IPR003768">
    <property type="entry name" value="ScpA"/>
</dbReference>
<evidence type="ECO:0000256" key="2">
    <source>
        <dbReference type="ARBA" id="ARBA00022829"/>
    </source>
</evidence>
<accession>A0A1H9P8K7</accession>
<keyword evidence="1 5" id="KW-0132">Cell division</keyword>